<dbReference type="AlphaFoldDB" id="A0A922D1F0"/>
<comment type="caution">
    <text evidence="1">The sequence shown here is derived from an EMBL/GenBank/DDBJ whole genome shotgun (WGS) entry which is preliminary data.</text>
</comment>
<evidence type="ECO:0000313" key="2">
    <source>
        <dbReference type="Proteomes" id="UP000791440"/>
    </source>
</evidence>
<dbReference type="Proteomes" id="UP000791440">
    <property type="component" value="Unassembled WGS sequence"/>
</dbReference>
<name>A0A922D1F0_MANSE</name>
<organism evidence="1 2">
    <name type="scientific">Manduca sexta</name>
    <name type="common">Tobacco hawkmoth</name>
    <name type="synonym">Tobacco hornworm</name>
    <dbReference type="NCBI Taxonomy" id="7130"/>
    <lineage>
        <taxon>Eukaryota</taxon>
        <taxon>Metazoa</taxon>
        <taxon>Ecdysozoa</taxon>
        <taxon>Arthropoda</taxon>
        <taxon>Hexapoda</taxon>
        <taxon>Insecta</taxon>
        <taxon>Pterygota</taxon>
        <taxon>Neoptera</taxon>
        <taxon>Endopterygota</taxon>
        <taxon>Lepidoptera</taxon>
        <taxon>Glossata</taxon>
        <taxon>Ditrysia</taxon>
        <taxon>Bombycoidea</taxon>
        <taxon>Sphingidae</taxon>
        <taxon>Sphinginae</taxon>
        <taxon>Sphingini</taxon>
        <taxon>Manduca</taxon>
    </lineage>
</organism>
<evidence type="ECO:0000313" key="1">
    <source>
        <dbReference type="EMBL" id="KAG6465246.1"/>
    </source>
</evidence>
<accession>A0A922D1F0</accession>
<reference evidence="1" key="2">
    <citation type="submission" date="2020-12" db="EMBL/GenBank/DDBJ databases">
        <authorList>
            <person name="Kanost M."/>
        </authorList>
    </citation>
    <scope>NUCLEOTIDE SEQUENCE</scope>
</reference>
<proteinExistence type="predicted"/>
<protein>
    <submittedName>
        <fullName evidence="1">Uncharacterized protein</fullName>
    </submittedName>
</protein>
<reference evidence="1" key="1">
    <citation type="journal article" date="2016" name="Insect Biochem. Mol. Biol.">
        <title>Multifaceted biological insights from a draft genome sequence of the tobacco hornworm moth, Manduca sexta.</title>
        <authorList>
            <person name="Kanost M.R."/>
            <person name="Arrese E.L."/>
            <person name="Cao X."/>
            <person name="Chen Y.R."/>
            <person name="Chellapilla S."/>
            <person name="Goldsmith M.R."/>
            <person name="Grosse-Wilde E."/>
            <person name="Heckel D.G."/>
            <person name="Herndon N."/>
            <person name="Jiang H."/>
            <person name="Papanicolaou A."/>
            <person name="Qu J."/>
            <person name="Soulages J.L."/>
            <person name="Vogel H."/>
            <person name="Walters J."/>
            <person name="Waterhouse R.M."/>
            <person name="Ahn S.J."/>
            <person name="Almeida F.C."/>
            <person name="An C."/>
            <person name="Aqrawi P."/>
            <person name="Bretschneider A."/>
            <person name="Bryant W.B."/>
            <person name="Bucks S."/>
            <person name="Chao H."/>
            <person name="Chevignon G."/>
            <person name="Christen J.M."/>
            <person name="Clarke D.F."/>
            <person name="Dittmer N.T."/>
            <person name="Ferguson L.C.F."/>
            <person name="Garavelou S."/>
            <person name="Gordon K.H.J."/>
            <person name="Gunaratna R.T."/>
            <person name="Han Y."/>
            <person name="Hauser F."/>
            <person name="He Y."/>
            <person name="Heidel-Fischer H."/>
            <person name="Hirsh A."/>
            <person name="Hu Y."/>
            <person name="Jiang H."/>
            <person name="Kalra D."/>
            <person name="Klinner C."/>
            <person name="Konig C."/>
            <person name="Kovar C."/>
            <person name="Kroll A.R."/>
            <person name="Kuwar S.S."/>
            <person name="Lee S.L."/>
            <person name="Lehman R."/>
            <person name="Li K."/>
            <person name="Li Z."/>
            <person name="Liang H."/>
            <person name="Lovelace S."/>
            <person name="Lu Z."/>
            <person name="Mansfield J.H."/>
            <person name="McCulloch K.J."/>
            <person name="Mathew T."/>
            <person name="Morton B."/>
            <person name="Muzny D.M."/>
            <person name="Neunemann D."/>
            <person name="Ongeri F."/>
            <person name="Pauchet Y."/>
            <person name="Pu L.L."/>
            <person name="Pyrousis I."/>
            <person name="Rao X.J."/>
            <person name="Redding A."/>
            <person name="Roesel C."/>
            <person name="Sanchez-Gracia A."/>
            <person name="Schaack S."/>
            <person name="Shukla A."/>
            <person name="Tetreau G."/>
            <person name="Wang Y."/>
            <person name="Xiong G.H."/>
            <person name="Traut W."/>
            <person name="Walsh T.K."/>
            <person name="Worley K.C."/>
            <person name="Wu D."/>
            <person name="Wu W."/>
            <person name="Wu Y.Q."/>
            <person name="Zhang X."/>
            <person name="Zou Z."/>
            <person name="Zucker H."/>
            <person name="Briscoe A.D."/>
            <person name="Burmester T."/>
            <person name="Clem R.J."/>
            <person name="Feyereisen R."/>
            <person name="Grimmelikhuijzen C.J.P."/>
            <person name="Hamodrakas S.J."/>
            <person name="Hansson B.S."/>
            <person name="Huguet E."/>
            <person name="Jermiin L.S."/>
            <person name="Lan Q."/>
            <person name="Lehman H.K."/>
            <person name="Lorenzen M."/>
            <person name="Merzendorfer H."/>
            <person name="Michalopoulos I."/>
            <person name="Morton D.B."/>
            <person name="Muthukrishnan S."/>
            <person name="Oakeshott J.G."/>
            <person name="Palmer W."/>
            <person name="Park Y."/>
            <person name="Passarelli A.L."/>
            <person name="Rozas J."/>
            <person name="Schwartz L.M."/>
            <person name="Smith W."/>
            <person name="Southgate A."/>
            <person name="Vilcinskas A."/>
            <person name="Vogt R."/>
            <person name="Wang P."/>
            <person name="Werren J."/>
            <person name="Yu X.Q."/>
            <person name="Zhou J.J."/>
            <person name="Brown S.J."/>
            <person name="Scherer S.E."/>
            <person name="Richards S."/>
            <person name="Blissard G.W."/>
        </authorList>
    </citation>
    <scope>NUCLEOTIDE SEQUENCE</scope>
</reference>
<dbReference type="EMBL" id="JH669426">
    <property type="protein sequence ID" value="KAG6465246.1"/>
    <property type="molecule type" value="Genomic_DNA"/>
</dbReference>
<sequence length="68" mass="8024">MCVKKCVTPHWRKIMLCNEHENCSYNLKGRGLMKCLPKLSTTEYMNTIFNVRGKNHKKPQRCLTILKI</sequence>
<gene>
    <name evidence="1" type="ORF">O3G_MSEX015023</name>
</gene>
<keyword evidence="2" id="KW-1185">Reference proteome</keyword>